<dbReference type="InterPro" id="IPR036165">
    <property type="entry name" value="YefM-like_sf"/>
</dbReference>
<dbReference type="RefSeq" id="WP_073334273.1">
    <property type="nucleotide sequence ID" value="NZ_FQYO01000009.1"/>
</dbReference>
<gene>
    <name evidence="3" type="ORF">SAMN05444417_3455</name>
</gene>
<dbReference type="InterPro" id="IPR006442">
    <property type="entry name" value="Antitoxin_Phd/YefM"/>
</dbReference>
<evidence type="ECO:0000313" key="4">
    <source>
        <dbReference type="Proteomes" id="UP000184292"/>
    </source>
</evidence>
<dbReference type="NCBIfam" id="TIGR01552">
    <property type="entry name" value="phd_fam"/>
    <property type="match status" value="1"/>
</dbReference>
<accession>A0A1M6I128</accession>
<dbReference type="AlphaFoldDB" id="A0A1M6I128"/>
<evidence type="ECO:0000256" key="1">
    <source>
        <dbReference type="ARBA" id="ARBA00009981"/>
    </source>
</evidence>
<keyword evidence="4" id="KW-1185">Reference proteome</keyword>
<organism evidence="3 4">
    <name type="scientific">Wenxinia saemankumensis</name>
    <dbReference type="NCBI Taxonomy" id="1447782"/>
    <lineage>
        <taxon>Bacteria</taxon>
        <taxon>Pseudomonadati</taxon>
        <taxon>Pseudomonadota</taxon>
        <taxon>Alphaproteobacteria</taxon>
        <taxon>Rhodobacterales</taxon>
        <taxon>Roseobacteraceae</taxon>
        <taxon>Wenxinia</taxon>
    </lineage>
</organism>
<sequence length="77" mass="8187">MQLNVSEARARLSELMAAAERGEEAVIARRGNPVVRLIPVKSSSGVRLGALKGIVPSESIPDFLAPMSAETRKSWGA</sequence>
<evidence type="ECO:0000256" key="2">
    <source>
        <dbReference type="RuleBase" id="RU362080"/>
    </source>
</evidence>
<comment type="similarity">
    <text evidence="1 2">Belongs to the phD/YefM antitoxin family.</text>
</comment>
<dbReference type="Gene3D" id="3.40.1620.10">
    <property type="entry name" value="YefM-like domain"/>
    <property type="match status" value="1"/>
</dbReference>
<name>A0A1M6I128_9RHOB</name>
<proteinExistence type="inferred from homology"/>
<evidence type="ECO:0000313" key="3">
    <source>
        <dbReference type="EMBL" id="SHJ28095.1"/>
    </source>
</evidence>
<dbReference type="OrthoDB" id="9800503at2"/>
<protein>
    <recommendedName>
        <fullName evidence="2">Antitoxin</fullName>
    </recommendedName>
</protein>
<dbReference type="Proteomes" id="UP000184292">
    <property type="component" value="Unassembled WGS sequence"/>
</dbReference>
<dbReference type="EMBL" id="FQYO01000009">
    <property type="protein sequence ID" value="SHJ28095.1"/>
    <property type="molecule type" value="Genomic_DNA"/>
</dbReference>
<reference evidence="3 4" key="1">
    <citation type="submission" date="2016-11" db="EMBL/GenBank/DDBJ databases">
        <authorList>
            <person name="Jaros S."/>
            <person name="Januszkiewicz K."/>
            <person name="Wedrychowicz H."/>
        </authorList>
    </citation>
    <scope>NUCLEOTIDE SEQUENCE [LARGE SCALE GENOMIC DNA]</scope>
    <source>
        <strain evidence="3 4">DSM 100565</strain>
    </source>
</reference>
<dbReference type="Pfam" id="PF02604">
    <property type="entry name" value="PhdYeFM_antitox"/>
    <property type="match status" value="1"/>
</dbReference>
<comment type="function">
    <text evidence="2">Antitoxin component of a type II toxin-antitoxin (TA) system.</text>
</comment>
<dbReference type="SUPFAM" id="SSF143120">
    <property type="entry name" value="YefM-like"/>
    <property type="match status" value="1"/>
</dbReference>